<keyword evidence="1" id="KW-1133">Transmembrane helix</keyword>
<accession>A0A4R1PVQ1</accession>
<gene>
    <name evidence="2" type="ORF">EV210_1231</name>
</gene>
<feature type="transmembrane region" description="Helical" evidence="1">
    <location>
        <begin position="44"/>
        <end position="64"/>
    </location>
</feature>
<keyword evidence="1" id="KW-0472">Membrane</keyword>
<dbReference type="Proteomes" id="UP000295063">
    <property type="component" value="Unassembled WGS sequence"/>
</dbReference>
<dbReference type="EMBL" id="SLUI01000023">
    <property type="protein sequence ID" value="TCL32181.1"/>
    <property type="molecule type" value="Genomic_DNA"/>
</dbReference>
<evidence type="ECO:0000313" key="2">
    <source>
        <dbReference type="EMBL" id="TCL32181.1"/>
    </source>
</evidence>
<keyword evidence="1" id="KW-0812">Transmembrane</keyword>
<evidence type="ECO:0000313" key="3">
    <source>
        <dbReference type="Proteomes" id="UP000295063"/>
    </source>
</evidence>
<protein>
    <submittedName>
        <fullName evidence="2">Uncharacterized protein</fullName>
    </submittedName>
</protein>
<keyword evidence="3" id="KW-1185">Reference proteome</keyword>
<comment type="caution">
    <text evidence="2">The sequence shown here is derived from an EMBL/GenBank/DDBJ whole genome shotgun (WGS) entry which is preliminary data.</text>
</comment>
<organism evidence="2 3">
    <name type="scientific">Anaerospora hongkongensis</name>
    <dbReference type="NCBI Taxonomy" id="244830"/>
    <lineage>
        <taxon>Bacteria</taxon>
        <taxon>Bacillati</taxon>
        <taxon>Bacillota</taxon>
        <taxon>Negativicutes</taxon>
        <taxon>Selenomonadales</taxon>
        <taxon>Sporomusaceae</taxon>
        <taxon>Anaerospora</taxon>
    </lineage>
</organism>
<dbReference type="AlphaFoldDB" id="A0A4R1PVQ1"/>
<sequence>MLRNLRIISIVLTGGHIFISRPDFTPVFFMPVFRGKINKLKFHYKYKICVEFTIINIVLYLSIIEG</sequence>
<reference evidence="2 3" key="1">
    <citation type="submission" date="2019-03" db="EMBL/GenBank/DDBJ databases">
        <title>Genomic Encyclopedia of Type Strains, Phase IV (KMG-IV): sequencing the most valuable type-strain genomes for metagenomic binning, comparative biology and taxonomic classification.</title>
        <authorList>
            <person name="Goeker M."/>
        </authorList>
    </citation>
    <scope>NUCLEOTIDE SEQUENCE [LARGE SCALE GENOMIC DNA]</scope>
    <source>
        <strain evidence="2 3">DSM 15969</strain>
    </source>
</reference>
<proteinExistence type="predicted"/>
<evidence type="ECO:0000256" key="1">
    <source>
        <dbReference type="SAM" id="Phobius"/>
    </source>
</evidence>
<name>A0A4R1PVQ1_9FIRM</name>